<protein>
    <recommendedName>
        <fullName evidence="4">Phytanoyl-CoA dioxygenase</fullName>
    </recommendedName>
</protein>
<evidence type="ECO:0000313" key="2">
    <source>
        <dbReference type="EMBL" id="CZR52431.1"/>
    </source>
</evidence>
<dbReference type="OrthoDB" id="2328924at2759"/>
<evidence type="ECO:0008006" key="4">
    <source>
        <dbReference type="Google" id="ProtNLM"/>
    </source>
</evidence>
<dbReference type="SUPFAM" id="SSF51197">
    <property type="entry name" value="Clavaminate synthase-like"/>
    <property type="match status" value="1"/>
</dbReference>
<dbReference type="PANTHER" id="PTHR40128:SF1">
    <property type="entry name" value="PHYTANOYL-COA HYDROXYLASE"/>
    <property type="match status" value="1"/>
</dbReference>
<keyword evidence="3" id="KW-1185">Reference proteome</keyword>
<dbReference type="Gene3D" id="2.60.120.620">
    <property type="entry name" value="q2cbj1_9rhob like domain"/>
    <property type="match status" value="1"/>
</dbReference>
<name>A0A1L7WI50_9HELO</name>
<proteinExistence type="predicted"/>
<dbReference type="STRING" id="576137.A0A1L7WI50"/>
<evidence type="ECO:0000313" key="3">
    <source>
        <dbReference type="Proteomes" id="UP000184330"/>
    </source>
</evidence>
<dbReference type="EMBL" id="FJOG01000002">
    <property type="protein sequence ID" value="CZR52431.1"/>
    <property type="molecule type" value="Genomic_DNA"/>
</dbReference>
<accession>A0A1L7WI50</accession>
<feature type="region of interest" description="Disordered" evidence="1">
    <location>
        <begin position="1"/>
        <end position="22"/>
    </location>
</feature>
<gene>
    <name evidence="2" type="ORF">PAC_02308</name>
</gene>
<dbReference type="InterPro" id="IPR008775">
    <property type="entry name" value="Phytyl_CoA_dOase-like"/>
</dbReference>
<reference evidence="2 3" key="1">
    <citation type="submission" date="2016-03" db="EMBL/GenBank/DDBJ databases">
        <authorList>
            <person name="Ploux O."/>
        </authorList>
    </citation>
    <scope>NUCLEOTIDE SEQUENCE [LARGE SCALE GENOMIC DNA]</scope>
    <source>
        <strain evidence="2 3">UAMH 11012</strain>
    </source>
</reference>
<dbReference type="Proteomes" id="UP000184330">
    <property type="component" value="Unassembled WGS sequence"/>
</dbReference>
<dbReference type="Pfam" id="PF05721">
    <property type="entry name" value="PhyH"/>
    <property type="match status" value="1"/>
</dbReference>
<sequence>MAPGIFVDEPVLDEPSSKEHETPKLRKMFRDTDTLELHSSGGLIDKDSLGWLRPTTKDTPLEEMRARYVRDGYLWVKDVLPKEDVRKMRETYFEYLPGLTKEGTPKREGIFCGDDWRLWMQPGKLRRKFGFQDKNTEYIQRMIDAHSEKWYRDFCGHPDLKAFIRHFTGWEDTTLLERSILRPNVPGGETTQVHYDQIFLRAGPPTSMTAWVPIGDCAATGGGLIYLEDSVTVGQQLERDFNKAAENLSDAERISAFNSTMMDTGYLEKDSGKFGKAWNRKWLCANYEAGDIVLHNPFMIHSAAINEDHLGRIRLATDLRYVETGKPYDTRWMKTWVPGDGL</sequence>
<evidence type="ECO:0000256" key="1">
    <source>
        <dbReference type="SAM" id="MobiDB-lite"/>
    </source>
</evidence>
<organism evidence="2 3">
    <name type="scientific">Phialocephala subalpina</name>
    <dbReference type="NCBI Taxonomy" id="576137"/>
    <lineage>
        <taxon>Eukaryota</taxon>
        <taxon>Fungi</taxon>
        <taxon>Dikarya</taxon>
        <taxon>Ascomycota</taxon>
        <taxon>Pezizomycotina</taxon>
        <taxon>Leotiomycetes</taxon>
        <taxon>Helotiales</taxon>
        <taxon>Mollisiaceae</taxon>
        <taxon>Phialocephala</taxon>
        <taxon>Phialocephala fortinii species complex</taxon>
    </lineage>
</organism>
<dbReference type="AlphaFoldDB" id="A0A1L7WI50"/>
<dbReference type="PANTHER" id="PTHR40128">
    <property type="entry name" value="EXPRESSED PROTEIN"/>
    <property type="match status" value="1"/>
</dbReference>